<sequence>MGLDELKLGNTKCGEVVLQNRKIAGVLLHTASELPTNGGDRYRVGTIILGGDDGTRIHLVITCHFIEDHPREELLSISIDGTRSKSENFFSVSPHKRAKNTAITAIKTFVKSEHVEFDYVKHCIEQDATGKCFVSVLDEFGMYLAFNEGKKGKPLARNTALQYFRKVRFGCLISSPCNDISSKQSS</sequence>
<reference evidence="1 2" key="1">
    <citation type="journal article" date="2017" name="Genome Biol. Evol.">
        <title>Phytophthora megakarya and P. palmivora, closely related causal agents of cacao black pod rot, underwent increases in genome sizes and gene numbers by different mechanisms.</title>
        <authorList>
            <person name="Ali S.S."/>
            <person name="Shao J."/>
            <person name="Lary D.J."/>
            <person name="Kronmiller B."/>
            <person name="Shen D."/>
            <person name="Strem M.D."/>
            <person name="Amoako-Attah I."/>
            <person name="Akrofi A.Y."/>
            <person name="Begoude B.A."/>
            <person name="Ten Hoopen G.M."/>
            <person name="Coulibaly K."/>
            <person name="Kebe B.I."/>
            <person name="Melnick R.L."/>
            <person name="Guiltinan M.J."/>
            <person name="Tyler B.M."/>
            <person name="Meinhardt L.W."/>
            <person name="Bailey B.A."/>
        </authorList>
    </citation>
    <scope>NUCLEOTIDE SEQUENCE [LARGE SCALE GENOMIC DNA]</scope>
    <source>
        <strain evidence="2">sbr112.9</strain>
    </source>
</reference>
<dbReference type="AlphaFoldDB" id="A0A2P4YMT0"/>
<evidence type="ECO:0000313" key="1">
    <source>
        <dbReference type="EMBL" id="POM79090.1"/>
    </source>
</evidence>
<proteinExistence type="predicted"/>
<comment type="caution">
    <text evidence="1">The sequence shown here is derived from an EMBL/GenBank/DDBJ whole genome shotgun (WGS) entry which is preliminary data.</text>
</comment>
<organism evidence="1 2">
    <name type="scientific">Phytophthora palmivora</name>
    <dbReference type="NCBI Taxonomy" id="4796"/>
    <lineage>
        <taxon>Eukaryota</taxon>
        <taxon>Sar</taxon>
        <taxon>Stramenopiles</taxon>
        <taxon>Oomycota</taxon>
        <taxon>Peronosporomycetes</taxon>
        <taxon>Peronosporales</taxon>
        <taxon>Peronosporaceae</taxon>
        <taxon>Phytophthora</taxon>
    </lineage>
</organism>
<evidence type="ECO:0000313" key="2">
    <source>
        <dbReference type="Proteomes" id="UP000237271"/>
    </source>
</evidence>
<name>A0A2P4YMT0_9STRA</name>
<protein>
    <submittedName>
        <fullName evidence="1">Uncharacterized protein</fullName>
    </submittedName>
</protein>
<accession>A0A2P4YMT0</accession>
<gene>
    <name evidence="1" type="ORF">PHPALM_3305</name>
</gene>
<dbReference type="EMBL" id="NCKW01001843">
    <property type="protein sequence ID" value="POM79090.1"/>
    <property type="molecule type" value="Genomic_DNA"/>
</dbReference>
<dbReference type="Proteomes" id="UP000237271">
    <property type="component" value="Unassembled WGS sequence"/>
</dbReference>
<keyword evidence="2" id="KW-1185">Reference proteome</keyword>